<dbReference type="Proteomes" id="UP000827872">
    <property type="component" value="Linkage Group LG01"/>
</dbReference>
<proteinExistence type="predicted"/>
<sequence>MAAGVQKGVAVLLVQTFYLLLQREGPAVGLDQLDLVKERVHPGKATLETSVTVLSELDAMIPGAEQSVLMQYRGVEMLLENDSTYNALAPIDE</sequence>
<gene>
    <name evidence="1" type="ORF">K3G42_025618</name>
</gene>
<accession>A0ACB8GBR1</accession>
<name>A0ACB8GBR1_9SAUR</name>
<evidence type="ECO:0000313" key="1">
    <source>
        <dbReference type="EMBL" id="KAH8017036.1"/>
    </source>
</evidence>
<dbReference type="EMBL" id="CM037614">
    <property type="protein sequence ID" value="KAH8017036.1"/>
    <property type="molecule type" value="Genomic_DNA"/>
</dbReference>
<keyword evidence="2" id="KW-1185">Reference proteome</keyword>
<organism evidence="1 2">
    <name type="scientific">Sphaerodactylus townsendi</name>
    <dbReference type="NCBI Taxonomy" id="933632"/>
    <lineage>
        <taxon>Eukaryota</taxon>
        <taxon>Metazoa</taxon>
        <taxon>Chordata</taxon>
        <taxon>Craniata</taxon>
        <taxon>Vertebrata</taxon>
        <taxon>Euteleostomi</taxon>
        <taxon>Lepidosauria</taxon>
        <taxon>Squamata</taxon>
        <taxon>Bifurcata</taxon>
        <taxon>Gekkota</taxon>
        <taxon>Sphaerodactylidae</taxon>
        <taxon>Sphaerodactylus</taxon>
    </lineage>
</organism>
<evidence type="ECO:0000313" key="2">
    <source>
        <dbReference type="Proteomes" id="UP000827872"/>
    </source>
</evidence>
<comment type="caution">
    <text evidence="1">The sequence shown here is derived from an EMBL/GenBank/DDBJ whole genome shotgun (WGS) entry which is preliminary data.</text>
</comment>
<reference evidence="1" key="1">
    <citation type="submission" date="2021-08" db="EMBL/GenBank/DDBJ databases">
        <title>The first chromosome-level gecko genome reveals the dynamic sex chromosomes of Neotropical dwarf geckos (Sphaerodactylidae: Sphaerodactylus).</title>
        <authorList>
            <person name="Pinto B.J."/>
            <person name="Keating S.E."/>
            <person name="Gamble T."/>
        </authorList>
    </citation>
    <scope>NUCLEOTIDE SEQUENCE</scope>
    <source>
        <strain evidence="1">TG3544</strain>
    </source>
</reference>
<protein>
    <submittedName>
        <fullName evidence="1">Uncharacterized protein</fullName>
    </submittedName>
</protein>